<dbReference type="EMBL" id="JBBPBN010000097">
    <property type="protein sequence ID" value="KAK8980329.1"/>
    <property type="molecule type" value="Genomic_DNA"/>
</dbReference>
<evidence type="ECO:0000313" key="2">
    <source>
        <dbReference type="Proteomes" id="UP001396334"/>
    </source>
</evidence>
<keyword evidence="2" id="KW-1185">Reference proteome</keyword>
<protein>
    <submittedName>
        <fullName evidence="1">Uncharacterized protein</fullName>
    </submittedName>
</protein>
<organism evidence="1 2">
    <name type="scientific">Hibiscus sabdariffa</name>
    <name type="common">roselle</name>
    <dbReference type="NCBI Taxonomy" id="183260"/>
    <lineage>
        <taxon>Eukaryota</taxon>
        <taxon>Viridiplantae</taxon>
        <taxon>Streptophyta</taxon>
        <taxon>Embryophyta</taxon>
        <taxon>Tracheophyta</taxon>
        <taxon>Spermatophyta</taxon>
        <taxon>Magnoliopsida</taxon>
        <taxon>eudicotyledons</taxon>
        <taxon>Gunneridae</taxon>
        <taxon>Pentapetalae</taxon>
        <taxon>rosids</taxon>
        <taxon>malvids</taxon>
        <taxon>Malvales</taxon>
        <taxon>Malvaceae</taxon>
        <taxon>Malvoideae</taxon>
        <taxon>Hibiscus</taxon>
    </lineage>
</organism>
<sequence length="116" mass="13239">MWPPPSSNHLRVPLDIVRHCSVPQSFKITERRSNLQFQRSKTGSCQHNRGMLAWLSYSIQTLVFLSFYTHPQGQGGSFKTTEIHISLAPSPMLETWKFPITTTVPIKSAKRLGMQQ</sequence>
<evidence type="ECO:0000313" key="1">
    <source>
        <dbReference type="EMBL" id="KAK8980329.1"/>
    </source>
</evidence>
<gene>
    <name evidence="1" type="ORF">V6N11_061540</name>
</gene>
<proteinExistence type="predicted"/>
<reference evidence="1 2" key="1">
    <citation type="journal article" date="2024" name="G3 (Bethesda)">
        <title>Genome assembly of Hibiscus sabdariffa L. provides insights into metabolisms of medicinal natural products.</title>
        <authorList>
            <person name="Kim T."/>
        </authorList>
    </citation>
    <scope>NUCLEOTIDE SEQUENCE [LARGE SCALE GENOMIC DNA]</scope>
    <source>
        <strain evidence="1">TK-2024</strain>
        <tissue evidence="1">Old leaves</tissue>
    </source>
</reference>
<accession>A0ABR2NW18</accession>
<dbReference type="Proteomes" id="UP001396334">
    <property type="component" value="Unassembled WGS sequence"/>
</dbReference>
<comment type="caution">
    <text evidence="1">The sequence shown here is derived from an EMBL/GenBank/DDBJ whole genome shotgun (WGS) entry which is preliminary data.</text>
</comment>
<name>A0ABR2NW18_9ROSI</name>